<evidence type="ECO:0000256" key="4">
    <source>
        <dbReference type="ARBA" id="ARBA00022741"/>
    </source>
</evidence>
<dbReference type="GO" id="GO:0043564">
    <property type="term" value="C:Ku70:Ku80 complex"/>
    <property type="evidence" value="ECO:0007669"/>
    <property type="project" value="InterPro"/>
</dbReference>
<dbReference type="Gene3D" id="1.10.1600.10">
    <property type="match status" value="1"/>
</dbReference>
<dbReference type="FunFam" id="1.10.720.30:FF:000007">
    <property type="entry name" value="X-ray repair cross complementing 6"/>
    <property type="match status" value="1"/>
</dbReference>
<dbReference type="GO" id="GO:0006310">
    <property type="term" value="P:DNA recombination"/>
    <property type="evidence" value="ECO:0007669"/>
    <property type="project" value="UniProtKB-KW"/>
</dbReference>
<keyword evidence="4" id="KW-0547">Nucleotide-binding</keyword>
<keyword evidence="11" id="KW-0234">DNA repair</keyword>
<keyword evidence="5" id="KW-0227">DNA damage</keyword>
<dbReference type="GO" id="GO:0005524">
    <property type="term" value="F:ATP binding"/>
    <property type="evidence" value="ECO:0007669"/>
    <property type="project" value="UniProtKB-KW"/>
</dbReference>
<dbReference type="InterPro" id="IPR036465">
    <property type="entry name" value="vWFA_dom_sf"/>
</dbReference>
<evidence type="ECO:0000256" key="6">
    <source>
        <dbReference type="ARBA" id="ARBA00022801"/>
    </source>
</evidence>
<feature type="domain" description="SAP" evidence="16">
    <location>
        <begin position="682"/>
        <end position="715"/>
    </location>
</feature>
<dbReference type="GO" id="GO:0006303">
    <property type="term" value="P:double-strand break repair via nonhomologous end joining"/>
    <property type="evidence" value="ECO:0007669"/>
    <property type="project" value="InterPro"/>
</dbReference>
<evidence type="ECO:0000256" key="8">
    <source>
        <dbReference type="ARBA" id="ARBA00022840"/>
    </source>
</evidence>
<dbReference type="PANTHER" id="PTHR12604:SF2">
    <property type="entry name" value="X-RAY REPAIR CROSS-COMPLEMENTING PROTEIN 6"/>
    <property type="match status" value="1"/>
</dbReference>
<dbReference type="EC" id="3.6.4.12" evidence="3"/>
<dbReference type="InterPro" id="IPR047087">
    <property type="entry name" value="KU70_core_dom"/>
</dbReference>
<dbReference type="GO" id="GO:0003690">
    <property type="term" value="F:double-stranded DNA binding"/>
    <property type="evidence" value="ECO:0007669"/>
    <property type="project" value="TreeGrafter"/>
</dbReference>
<dbReference type="InterPro" id="IPR006164">
    <property type="entry name" value="DNA_bd_Ku70/Ku80"/>
</dbReference>
<dbReference type="Gene3D" id="1.10.720.30">
    <property type="entry name" value="SAP domain"/>
    <property type="match status" value="1"/>
</dbReference>
<dbReference type="CDD" id="cd01458">
    <property type="entry name" value="vWA_ku"/>
    <property type="match status" value="1"/>
</dbReference>
<organism evidence="18 19">
    <name type="scientific">Pleurodeles waltl</name>
    <name type="common">Iberian ribbed newt</name>
    <dbReference type="NCBI Taxonomy" id="8319"/>
    <lineage>
        <taxon>Eukaryota</taxon>
        <taxon>Metazoa</taxon>
        <taxon>Chordata</taxon>
        <taxon>Craniata</taxon>
        <taxon>Vertebrata</taxon>
        <taxon>Euteleostomi</taxon>
        <taxon>Amphibia</taxon>
        <taxon>Batrachia</taxon>
        <taxon>Caudata</taxon>
        <taxon>Salamandroidea</taxon>
        <taxon>Salamandridae</taxon>
        <taxon>Pleurodelinae</taxon>
        <taxon>Pleurodeles</taxon>
    </lineage>
</organism>
<dbReference type="GO" id="GO:0003678">
    <property type="term" value="F:DNA helicase activity"/>
    <property type="evidence" value="ECO:0007669"/>
    <property type="project" value="UniProtKB-EC"/>
</dbReference>
<evidence type="ECO:0000256" key="3">
    <source>
        <dbReference type="ARBA" id="ARBA00012551"/>
    </source>
</evidence>
<dbReference type="Pfam" id="PF02037">
    <property type="entry name" value="SAP"/>
    <property type="match status" value="1"/>
</dbReference>
<comment type="subcellular location">
    <subcellularLocation>
        <location evidence="1">Nucleus</location>
    </subcellularLocation>
</comment>
<dbReference type="GO" id="GO:0016787">
    <property type="term" value="F:hydrolase activity"/>
    <property type="evidence" value="ECO:0007669"/>
    <property type="project" value="UniProtKB-KW"/>
</dbReference>
<name>A0AAV7TCC3_PLEWA</name>
<keyword evidence="8" id="KW-0067">ATP-binding</keyword>
<dbReference type="AlphaFoldDB" id="A0AAV7TCC3"/>
<dbReference type="Pfam" id="PF03731">
    <property type="entry name" value="Ku_N"/>
    <property type="match status" value="1"/>
</dbReference>
<dbReference type="Gene3D" id="2.40.290.10">
    <property type="match status" value="1"/>
</dbReference>
<dbReference type="SUPFAM" id="SSF68906">
    <property type="entry name" value="SAP domain"/>
    <property type="match status" value="1"/>
</dbReference>
<proteinExistence type="inferred from homology"/>
<comment type="caution">
    <text evidence="18">The sequence shown here is derived from an EMBL/GenBank/DDBJ whole genome shotgun (WGS) entry which is preliminary data.</text>
</comment>
<evidence type="ECO:0000256" key="1">
    <source>
        <dbReference type="ARBA" id="ARBA00004123"/>
    </source>
</evidence>
<dbReference type="SMART" id="SM00559">
    <property type="entry name" value="Ku78"/>
    <property type="match status" value="1"/>
</dbReference>
<dbReference type="PANTHER" id="PTHR12604">
    <property type="entry name" value="KU AUTOANTIGEN DNA HELICASE"/>
    <property type="match status" value="1"/>
</dbReference>
<dbReference type="NCBIfam" id="TIGR00578">
    <property type="entry name" value="ku70"/>
    <property type="match status" value="1"/>
</dbReference>
<evidence type="ECO:0000256" key="15">
    <source>
        <dbReference type="SAM" id="Phobius"/>
    </source>
</evidence>
<evidence type="ECO:0000259" key="17">
    <source>
        <dbReference type="SMART" id="SM00559"/>
    </source>
</evidence>
<dbReference type="InterPro" id="IPR006165">
    <property type="entry name" value="Ku70"/>
</dbReference>
<dbReference type="InterPro" id="IPR005161">
    <property type="entry name" value="Ku_N"/>
</dbReference>
<feature type="domain" description="Ku" evidence="17">
    <location>
        <begin position="414"/>
        <end position="560"/>
    </location>
</feature>
<dbReference type="InterPro" id="IPR036361">
    <property type="entry name" value="SAP_dom_sf"/>
</dbReference>
<evidence type="ECO:0000256" key="11">
    <source>
        <dbReference type="ARBA" id="ARBA00023204"/>
    </source>
</evidence>
<evidence type="ECO:0000313" key="19">
    <source>
        <dbReference type="Proteomes" id="UP001066276"/>
    </source>
</evidence>
<dbReference type="SUPFAM" id="SSF100939">
    <property type="entry name" value="SPOC domain-like"/>
    <property type="match status" value="1"/>
</dbReference>
<dbReference type="GO" id="GO:0042162">
    <property type="term" value="F:telomeric DNA binding"/>
    <property type="evidence" value="ECO:0007669"/>
    <property type="project" value="InterPro"/>
</dbReference>
<dbReference type="Gene3D" id="3.40.50.410">
    <property type="entry name" value="von Willebrand factor, type A domain"/>
    <property type="match status" value="1"/>
</dbReference>
<dbReference type="FunFam" id="2.40.290.10:FF:000010">
    <property type="entry name" value="X-ray repair cross-complementing protein 6"/>
    <property type="match status" value="1"/>
</dbReference>
<dbReference type="Proteomes" id="UP001066276">
    <property type="component" value="Chromosome 4_1"/>
</dbReference>
<sequence length="718" mass="81164">MISYGLKVKTRGALGGGALAVSVFLRLLGSGRSPRSSSESDSDESLEEDWSESESFRSELKLFIPWKLAFRCLNSCFLLGLWTFPWLGSIFFLSLSVFCKVARDTMSDWGTYHKIEGDDDDEEVDEGGEGGGDFRFSGRDSLIFLIDASKSMFESFQEGVQSPFEMTLQCIRSVYTSKIISSYQDLVGVVFFATDKHKNSVDFKHVFVLHDLDTPGAKRVLELDGFFGDKGKAHFRNTIGHSADFSLGEALWVCSNLFSDVKLKMSHKRLMIFTNQDHPHVSDPAKAKAARTKASDLRETGVFVDLMHLRKPGGFDISLFYRDIISMDEDDGQDLGVQFEASDKLEDLLKKVRAKETQKRALCRLNLKLGGDLALSVGIYNLVQKAIKPSPVKLYRETNEPVKTKTRTFSRETGSLLLPSDTKKAQIYGNRQIVLEKEETEELKRFDDPSLVLIGFKPLSLLKPYHFLKPAQFVYPEESMVTGSTTLFAALLTKCLEKKVMALCRYTPRRNTPPRFVVLTPQEEELDDQNMQITPPGFHLIFLPFDDDLRKLDIPEKVSANKEQVDKMKEIVQKLRFVYRSEGFENPALQQHFRNLEALALDLLEPEPFEDLTAPKVDMMDRRMGSLAEEFKDLVYPPGYNPEGKAVKRKQGDGNSQAEKKPKTEVVLSEAELRSHVQRGTLGKLTVPVLKEACRGYGLKGGKKQELLDALIDYFKKH</sequence>
<keyword evidence="19" id="KW-1185">Reference proteome</keyword>
<dbReference type="GO" id="GO:0000723">
    <property type="term" value="P:telomere maintenance"/>
    <property type="evidence" value="ECO:0007669"/>
    <property type="project" value="InterPro"/>
</dbReference>
<keyword evidence="15" id="KW-1133">Transmembrane helix</keyword>
<evidence type="ECO:0000256" key="5">
    <source>
        <dbReference type="ARBA" id="ARBA00022763"/>
    </source>
</evidence>
<comment type="similarity">
    <text evidence="2">Belongs to the ku70 family.</text>
</comment>
<evidence type="ECO:0000256" key="10">
    <source>
        <dbReference type="ARBA" id="ARBA00023172"/>
    </source>
</evidence>
<evidence type="ECO:0000259" key="16">
    <source>
        <dbReference type="SMART" id="SM00513"/>
    </source>
</evidence>
<dbReference type="InterPro" id="IPR027388">
    <property type="entry name" value="Ku70_bridge/pillars_dom_sf"/>
</dbReference>
<dbReference type="Pfam" id="PF02735">
    <property type="entry name" value="Ku"/>
    <property type="match status" value="1"/>
</dbReference>
<dbReference type="FunFam" id="3.40.50.410:FF:000080">
    <property type="entry name" value="X-ray repair-complementing defective repair in Chinese hamster cells 6"/>
    <property type="match status" value="1"/>
</dbReference>
<keyword evidence="7" id="KW-0347">Helicase</keyword>
<dbReference type="CDD" id="cd00788">
    <property type="entry name" value="KU70"/>
    <property type="match status" value="1"/>
</dbReference>
<reference evidence="18" key="1">
    <citation type="journal article" date="2022" name="bioRxiv">
        <title>Sequencing and chromosome-scale assembly of the giantPleurodeles waltlgenome.</title>
        <authorList>
            <person name="Brown T."/>
            <person name="Elewa A."/>
            <person name="Iarovenko S."/>
            <person name="Subramanian E."/>
            <person name="Araus A.J."/>
            <person name="Petzold A."/>
            <person name="Susuki M."/>
            <person name="Suzuki K.-i.T."/>
            <person name="Hayashi T."/>
            <person name="Toyoda A."/>
            <person name="Oliveira C."/>
            <person name="Osipova E."/>
            <person name="Leigh N.D."/>
            <person name="Simon A."/>
            <person name="Yun M.H."/>
        </authorList>
    </citation>
    <scope>NUCLEOTIDE SEQUENCE</scope>
    <source>
        <strain evidence="18">20211129_DDA</strain>
        <tissue evidence="18">Liver</tissue>
    </source>
</reference>
<evidence type="ECO:0000256" key="14">
    <source>
        <dbReference type="SAM" id="MobiDB-lite"/>
    </source>
</evidence>
<dbReference type="SMART" id="SM00513">
    <property type="entry name" value="SAP"/>
    <property type="match status" value="1"/>
</dbReference>
<keyword evidence="10" id="KW-0233">DNA recombination</keyword>
<keyword evidence="6" id="KW-0378">Hydrolase</keyword>
<protein>
    <recommendedName>
        <fullName evidence="3">DNA helicase</fullName>
        <ecNumber evidence="3">3.6.4.12</ecNumber>
    </recommendedName>
</protein>
<dbReference type="InterPro" id="IPR005160">
    <property type="entry name" value="Ku_C"/>
</dbReference>
<feature type="region of interest" description="Disordered" evidence="14">
    <location>
        <begin position="642"/>
        <end position="664"/>
    </location>
</feature>
<dbReference type="InterPro" id="IPR016194">
    <property type="entry name" value="SPOC-like_C_dom_sf"/>
</dbReference>
<evidence type="ECO:0000256" key="7">
    <source>
        <dbReference type="ARBA" id="ARBA00022806"/>
    </source>
</evidence>
<dbReference type="GO" id="GO:0003684">
    <property type="term" value="F:damaged DNA binding"/>
    <property type="evidence" value="ECO:0007669"/>
    <property type="project" value="InterPro"/>
</dbReference>
<keyword evidence="12" id="KW-0539">Nucleus</keyword>
<accession>A0AAV7TCC3</accession>
<gene>
    <name evidence="18" type="ORF">NDU88_005755</name>
</gene>
<evidence type="ECO:0000256" key="9">
    <source>
        <dbReference type="ARBA" id="ARBA00023125"/>
    </source>
</evidence>
<keyword evidence="9" id="KW-0238">DNA-binding</keyword>
<evidence type="ECO:0000256" key="2">
    <source>
        <dbReference type="ARBA" id="ARBA00005240"/>
    </source>
</evidence>
<dbReference type="SUPFAM" id="SSF53300">
    <property type="entry name" value="vWA-like"/>
    <property type="match status" value="1"/>
</dbReference>
<keyword evidence="15" id="KW-0472">Membrane</keyword>
<dbReference type="PIRSF" id="PIRSF003033">
    <property type="entry name" value="Ku70"/>
    <property type="match status" value="1"/>
</dbReference>
<feature type="transmembrane region" description="Helical" evidence="15">
    <location>
        <begin position="76"/>
        <end position="98"/>
    </location>
</feature>
<dbReference type="Pfam" id="PF03730">
    <property type="entry name" value="Ku_C"/>
    <property type="match status" value="1"/>
</dbReference>
<keyword evidence="15" id="KW-0812">Transmembrane</keyword>
<comment type="catalytic activity">
    <reaction evidence="13">
        <text>ATP + H2O = ADP + phosphate + H(+)</text>
        <dbReference type="Rhea" id="RHEA:13065"/>
        <dbReference type="ChEBI" id="CHEBI:15377"/>
        <dbReference type="ChEBI" id="CHEBI:15378"/>
        <dbReference type="ChEBI" id="CHEBI:30616"/>
        <dbReference type="ChEBI" id="CHEBI:43474"/>
        <dbReference type="ChEBI" id="CHEBI:456216"/>
        <dbReference type="EC" id="3.6.4.12"/>
    </reaction>
</comment>
<evidence type="ECO:0000256" key="13">
    <source>
        <dbReference type="ARBA" id="ARBA00047995"/>
    </source>
</evidence>
<dbReference type="InterPro" id="IPR003034">
    <property type="entry name" value="SAP_dom"/>
</dbReference>
<evidence type="ECO:0000256" key="12">
    <source>
        <dbReference type="ARBA" id="ARBA00023242"/>
    </source>
</evidence>
<dbReference type="EMBL" id="JANPWB010000007">
    <property type="protein sequence ID" value="KAJ1173931.1"/>
    <property type="molecule type" value="Genomic_DNA"/>
</dbReference>
<evidence type="ECO:0000313" key="18">
    <source>
        <dbReference type="EMBL" id="KAJ1173931.1"/>
    </source>
</evidence>
<dbReference type="Gene3D" id="4.10.970.10">
    <property type="entry name" value="Ku70, bridge and pillars"/>
    <property type="match status" value="1"/>
</dbReference>
<dbReference type="FunFam" id="4.10.970.10:FF:000001">
    <property type="entry name" value="X-ray repair cross-complementing protein 6 isoform X1"/>
    <property type="match status" value="1"/>
</dbReference>